<keyword evidence="2" id="KW-1185">Reference proteome</keyword>
<dbReference type="InterPro" id="IPR009003">
    <property type="entry name" value="Peptidase_S1_PA"/>
</dbReference>
<dbReference type="EMBL" id="WTPW01000712">
    <property type="protein sequence ID" value="KAF0486235.1"/>
    <property type="molecule type" value="Genomic_DNA"/>
</dbReference>
<dbReference type="OrthoDB" id="2345133at2759"/>
<proteinExistence type="predicted"/>
<sequence>MLSNYSIVHSQEGSKEPLARLWNIDDDEIHEYLNIERKLIMVDGILRPLLDNDNFSGTRIDVIHNKIFINTLNFARADEIKNLTQINQYIDLLEFEEAFYSTTKLKSNLGGILKLADVYNAAAIGYIDVEFNNIVITSCLGDIYRNNGFLTAIKIYKPDPLLSFYDCGAGISNTSSNDMEPKVVAKQVVKEILAGDGIYSPSEINGSIGFTGCSAGFWARNQANINYIATSGHCFVDSDLFYLRSQMDPSDLIGQMIYHLQSPDFGLIYLDLENVRPIPCIRNRNSRQFPELIINDQIAVSSIGGHLCHSGLTTNVECGYVKSLNRDGFFRNPTYFSDDILIADAWSRGGDSGGPVFYYKDLMNVSLNGILATGISDQISGIFVAVPLSSILNTIDINVVTA</sequence>
<reference evidence="1 2" key="1">
    <citation type="journal article" date="2019" name="Environ. Microbiol.">
        <title>At the nexus of three kingdoms: the genome of the mycorrhizal fungus Gigaspora margarita provides insights into plant, endobacterial and fungal interactions.</title>
        <authorList>
            <person name="Venice F."/>
            <person name="Ghignone S."/>
            <person name="Salvioli di Fossalunga A."/>
            <person name="Amselem J."/>
            <person name="Novero M."/>
            <person name="Xianan X."/>
            <person name="Sedzielewska Toro K."/>
            <person name="Morin E."/>
            <person name="Lipzen A."/>
            <person name="Grigoriev I.V."/>
            <person name="Henrissat B."/>
            <person name="Martin F.M."/>
            <person name="Bonfante P."/>
        </authorList>
    </citation>
    <scope>NUCLEOTIDE SEQUENCE [LARGE SCALE GENOMIC DNA]</scope>
    <source>
        <strain evidence="1 2">BEG34</strain>
    </source>
</reference>
<dbReference type="Proteomes" id="UP000439903">
    <property type="component" value="Unassembled WGS sequence"/>
</dbReference>
<evidence type="ECO:0000313" key="1">
    <source>
        <dbReference type="EMBL" id="KAF0486235.1"/>
    </source>
</evidence>
<name>A0A8H4EHT4_GIGMA</name>
<dbReference type="SUPFAM" id="SSF50494">
    <property type="entry name" value="Trypsin-like serine proteases"/>
    <property type="match status" value="1"/>
</dbReference>
<dbReference type="InterPro" id="IPR043504">
    <property type="entry name" value="Peptidase_S1_PA_chymotrypsin"/>
</dbReference>
<evidence type="ECO:0000313" key="2">
    <source>
        <dbReference type="Proteomes" id="UP000439903"/>
    </source>
</evidence>
<gene>
    <name evidence="1" type="ORF">F8M41_022698</name>
</gene>
<organism evidence="1 2">
    <name type="scientific">Gigaspora margarita</name>
    <dbReference type="NCBI Taxonomy" id="4874"/>
    <lineage>
        <taxon>Eukaryota</taxon>
        <taxon>Fungi</taxon>
        <taxon>Fungi incertae sedis</taxon>
        <taxon>Mucoromycota</taxon>
        <taxon>Glomeromycotina</taxon>
        <taxon>Glomeromycetes</taxon>
        <taxon>Diversisporales</taxon>
        <taxon>Gigasporaceae</taxon>
        <taxon>Gigaspora</taxon>
    </lineage>
</organism>
<accession>A0A8H4EHT4</accession>
<dbReference type="Gene3D" id="2.40.10.10">
    <property type="entry name" value="Trypsin-like serine proteases"/>
    <property type="match status" value="2"/>
</dbReference>
<comment type="caution">
    <text evidence="1">The sequence shown here is derived from an EMBL/GenBank/DDBJ whole genome shotgun (WGS) entry which is preliminary data.</text>
</comment>
<protein>
    <submittedName>
        <fullName evidence="1">S1 family peptidase</fullName>
    </submittedName>
</protein>
<dbReference type="AlphaFoldDB" id="A0A8H4EHT4"/>